<dbReference type="RefSeq" id="WP_151616481.1">
    <property type="nucleotide sequence ID" value="NZ_WBWS01000022.1"/>
</dbReference>
<comment type="caution">
    <text evidence="1">The sequence shown here is derived from an EMBL/GenBank/DDBJ whole genome shotgun (WGS) entry which is preliminary data.</text>
</comment>
<protein>
    <recommendedName>
        <fullName evidence="3">ER-bound oxygenase mpaB/mpaB'/Rubber oxygenase catalytic domain-containing protein</fullName>
    </recommendedName>
</protein>
<accession>A0A6I0D7I1</accession>
<proteinExistence type="predicted"/>
<sequence>MSNAPRKWIRAEIESLDPEKDYVRIWQLASCYDSSEFMSNLMYALTFPNFVVTTWGSEVVWRDKGGKVVERANSRVEQTQSTNALWWWYGPHDERTKKSVNGINNLHAYWAKKYPGNFAYEVDYIYVCAFSAILGHRFRLRLGLPGVSEKEQIGSFIFWREMLKLFRAENGTPIEGFPKDFADCIRFCEEFENTPKPKPEQGNLIAKAIYEQFVFRFFPEELHWLGHQLIRCLALPSTLETMQIDPPLPMAQEIVPKMMAFILWYKDTYEDDPPRSYIEMREAMSDEQRRAARDKLRDLDKKFPAHFSALYKDDPQFVGCPFHSALPRYEGEVAFNAPEPVQAIETTVAGKVGVEAAE</sequence>
<evidence type="ECO:0008006" key="3">
    <source>
        <dbReference type="Google" id="ProtNLM"/>
    </source>
</evidence>
<organism evidence="1 2">
    <name type="scientific">Brucella anthropi</name>
    <name type="common">Ochrobactrum anthropi</name>
    <dbReference type="NCBI Taxonomy" id="529"/>
    <lineage>
        <taxon>Bacteria</taxon>
        <taxon>Pseudomonadati</taxon>
        <taxon>Pseudomonadota</taxon>
        <taxon>Alphaproteobacteria</taxon>
        <taxon>Hyphomicrobiales</taxon>
        <taxon>Brucellaceae</taxon>
        <taxon>Brucella/Ochrobactrum group</taxon>
        <taxon>Brucella</taxon>
    </lineage>
</organism>
<evidence type="ECO:0000313" key="1">
    <source>
        <dbReference type="EMBL" id="KAB2764470.1"/>
    </source>
</evidence>
<dbReference type="AlphaFoldDB" id="A0A6I0D7I1"/>
<dbReference type="EMBL" id="WBWS01000022">
    <property type="protein sequence ID" value="KAB2764470.1"/>
    <property type="molecule type" value="Genomic_DNA"/>
</dbReference>
<reference evidence="1 2" key="1">
    <citation type="submission" date="2019-09" db="EMBL/GenBank/DDBJ databases">
        <title>Taxonomic organization of the family Brucellaceae based on a phylogenomic approach.</title>
        <authorList>
            <person name="Leclercq S."/>
            <person name="Cloeckaert A."/>
            <person name="Zygmunt M.S."/>
        </authorList>
    </citation>
    <scope>NUCLEOTIDE SEQUENCE [LARGE SCALE GENOMIC DNA]</scope>
    <source>
        <strain evidence="1 2">LMG 3313</strain>
    </source>
</reference>
<name>A0A6I0D7I1_BRUAN</name>
<dbReference type="Proteomes" id="UP000481876">
    <property type="component" value="Unassembled WGS sequence"/>
</dbReference>
<evidence type="ECO:0000313" key="2">
    <source>
        <dbReference type="Proteomes" id="UP000481876"/>
    </source>
</evidence>
<gene>
    <name evidence="1" type="ORF">F9L04_19310</name>
</gene>